<dbReference type="HOGENOM" id="CLU_070764_7_1_2"/>
<dbReference type="GO" id="GO:0016491">
    <property type="term" value="F:oxidoreductase activity"/>
    <property type="evidence" value="ECO:0000318"/>
    <property type="project" value="GO_Central"/>
</dbReference>
<dbReference type="InParanoid" id="B1L4B3"/>
<keyword evidence="1" id="KW-0285">Flavoprotein</keyword>
<dbReference type="EMBL" id="CP000968">
    <property type="protein sequence ID" value="ACB07292.1"/>
    <property type="molecule type" value="Genomic_DNA"/>
</dbReference>
<dbReference type="RefSeq" id="WP_012309189.1">
    <property type="nucleotide sequence ID" value="NC_010482.1"/>
</dbReference>
<evidence type="ECO:0000256" key="3">
    <source>
        <dbReference type="ARBA" id="ARBA00023002"/>
    </source>
</evidence>
<organism evidence="5 6">
    <name type="scientific">Korarchaeum cryptofilum (strain OPF8)</name>
    <dbReference type="NCBI Taxonomy" id="374847"/>
    <lineage>
        <taxon>Archaea</taxon>
        <taxon>Thermoproteota</taxon>
        <taxon>Candidatus Korarchaeia</taxon>
        <taxon>Candidatus Korarchaeales</taxon>
        <taxon>Candidatus Korarchaeaceae</taxon>
        <taxon>Candidatus Korarchaeum</taxon>
    </lineage>
</organism>
<dbReference type="OrthoDB" id="287850at2157"/>
<dbReference type="PANTHER" id="PTHR23026:SF90">
    <property type="entry name" value="IODOTYROSINE DEIODINASE 1"/>
    <property type="match status" value="1"/>
</dbReference>
<dbReference type="STRING" id="374847.Kcr_0539"/>
<accession>B1L4B3</accession>
<dbReference type="SUPFAM" id="SSF55469">
    <property type="entry name" value="FMN-dependent nitroreductase-like"/>
    <property type="match status" value="1"/>
</dbReference>
<dbReference type="EnsemblBacteria" id="ACB07292">
    <property type="protein sequence ID" value="ACB07292"/>
    <property type="gene ID" value="Kcr_0539"/>
</dbReference>
<dbReference type="AlphaFoldDB" id="B1L4B3"/>
<feature type="domain" description="Nitroreductase" evidence="4">
    <location>
        <begin position="9"/>
        <end position="63"/>
    </location>
</feature>
<name>B1L4B3_KORCO</name>
<evidence type="ECO:0000313" key="6">
    <source>
        <dbReference type="Proteomes" id="UP000001686"/>
    </source>
</evidence>
<protein>
    <submittedName>
        <fullName evidence="5">Nitroreductase</fullName>
    </submittedName>
</protein>
<dbReference type="KEGG" id="kcr:Kcr_0539"/>
<keyword evidence="6" id="KW-1185">Reference proteome</keyword>
<keyword evidence="2" id="KW-0288">FMN</keyword>
<proteinExistence type="predicted"/>
<dbReference type="GeneID" id="6093823"/>
<dbReference type="InterPro" id="IPR000415">
    <property type="entry name" value="Nitroreductase-like"/>
</dbReference>
<evidence type="ECO:0000256" key="1">
    <source>
        <dbReference type="ARBA" id="ARBA00022630"/>
    </source>
</evidence>
<keyword evidence="3" id="KW-0560">Oxidoreductase</keyword>
<dbReference type="InterPro" id="IPR050627">
    <property type="entry name" value="Nitroreductase/BluB"/>
</dbReference>
<dbReference type="PhylomeDB" id="B1L4B3"/>
<feature type="domain" description="Nitroreductase" evidence="4">
    <location>
        <begin position="68"/>
        <end position="144"/>
    </location>
</feature>
<dbReference type="eggNOG" id="arCOG00288">
    <property type="taxonomic scope" value="Archaea"/>
</dbReference>
<evidence type="ECO:0000259" key="4">
    <source>
        <dbReference type="Pfam" id="PF00881"/>
    </source>
</evidence>
<sequence>MEECLNLLLTRRSVRKFEDREVGDEVIERVLDVARYAPSARNSQPWEFIIVRDKRVIEELGKIHRYAYPLRNAPLALVILCDPRESPTSYIADCANVTTYIMLAAHALGLGTVWIQSLRDVERVNEIVGAPKGKVPVAVLAVGWPAEAPSPPRRKELSEITHLNKYGERWKP</sequence>
<reference evidence="5 6" key="1">
    <citation type="journal article" date="2008" name="Proc. Natl. Acad. Sci. U.S.A.">
        <title>A korarchaeal genome reveals new insights into the evolution of the Archaea.</title>
        <authorList>
            <person name="Elkins J.G."/>
            <person name="Podar M."/>
            <person name="Graham D.E."/>
            <person name="Makarova K.S."/>
            <person name="Wolf Y."/>
            <person name="Randau L."/>
            <person name="Hedlund B.P."/>
            <person name="Brochier-Armanet C."/>
            <person name="Kunin V."/>
            <person name="Anderson I."/>
            <person name="Lapidus A."/>
            <person name="Goltsman E."/>
            <person name="Barry K."/>
            <person name="Koonin E.V."/>
            <person name="Hugenholtz P."/>
            <person name="Kyrpides N."/>
            <person name="Wanner G."/>
            <person name="Richardson P."/>
            <person name="Keller M."/>
            <person name="Stetter K.O."/>
        </authorList>
    </citation>
    <scope>NUCLEOTIDE SEQUENCE [LARGE SCALE GENOMIC DNA]</scope>
    <source>
        <strain evidence="6">OPF8</strain>
    </source>
</reference>
<dbReference type="FunCoup" id="B1L4B3">
    <property type="interactions" value="56"/>
</dbReference>
<gene>
    <name evidence="5" type="ordered locus">Kcr_0539</name>
</gene>
<evidence type="ECO:0000256" key="2">
    <source>
        <dbReference type="ARBA" id="ARBA00022643"/>
    </source>
</evidence>
<evidence type="ECO:0000313" key="5">
    <source>
        <dbReference type="EMBL" id="ACB07292.1"/>
    </source>
</evidence>
<dbReference type="Gene3D" id="3.40.109.10">
    <property type="entry name" value="NADH Oxidase"/>
    <property type="match status" value="1"/>
</dbReference>
<dbReference type="PANTHER" id="PTHR23026">
    <property type="entry name" value="NADPH NITROREDUCTASE"/>
    <property type="match status" value="1"/>
</dbReference>
<dbReference type="InterPro" id="IPR029479">
    <property type="entry name" value="Nitroreductase"/>
</dbReference>
<dbReference type="Proteomes" id="UP000001686">
    <property type="component" value="Chromosome"/>
</dbReference>
<dbReference type="Pfam" id="PF00881">
    <property type="entry name" value="Nitroreductase"/>
    <property type="match status" value="2"/>
</dbReference>